<feature type="binding site" evidence="9">
    <location>
        <position position="318"/>
    </location>
    <ligand>
        <name>Zn(2+)</name>
        <dbReference type="ChEBI" id="CHEBI:29105"/>
        <label>2</label>
    </ligand>
</feature>
<evidence type="ECO:0000256" key="4">
    <source>
        <dbReference type="ARBA" id="ARBA00022723"/>
    </source>
</evidence>
<feature type="transmembrane region" description="Helical" evidence="13">
    <location>
        <begin position="42"/>
        <end position="64"/>
    </location>
</feature>
<accession>A0A9P6MI17</accession>
<keyword evidence="7 9" id="KW-0460">Magnesium</keyword>
<dbReference type="SMART" id="SM00098">
    <property type="entry name" value="alkPPc"/>
    <property type="match status" value="1"/>
</dbReference>
<feature type="active site" description="Phosphoserine intermediate" evidence="8">
    <location>
        <position position="128"/>
    </location>
</feature>
<evidence type="ECO:0000256" key="11">
    <source>
        <dbReference type="RuleBase" id="RU003947"/>
    </source>
</evidence>
<dbReference type="PANTHER" id="PTHR11596">
    <property type="entry name" value="ALKALINE PHOSPHATASE"/>
    <property type="match status" value="1"/>
</dbReference>
<dbReference type="AlphaFoldDB" id="A0A9P6MI17"/>
<dbReference type="GO" id="GO:0004035">
    <property type="term" value="F:alkaline phosphatase activity"/>
    <property type="evidence" value="ECO:0007669"/>
    <property type="project" value="UniProtKB-EC"/>
</dbReference>
<dbReference type="InterPro" id="IPR017850">
    <property type="entry name" value="Alkaline_phosphatase_core_sf"/>
</dbReference>
<keyword evidence="5 11" id="KW-0378">Hydrolase</keyword>
<dbReference type="InterPro" id="IPR018299">
    <property type="entry name" value="Alkaline_phosphatase_AS"/>
</dbReference>
<evidence type="ECO:0000256" key="12">
    <source>
        <dbReference type="SAM" id="MobiDB-lite"/>
    </source>
</evidence>
<dbReference type="CDD" id="cd16012">
    <property type="entry name" value="ALP"/>
    <property type="match status" value="1"/>
</dbReference>
<comment type="similarity">
    <text evidence="1 10">Belongs to the alkaline phosphatase family.</text>
</comment>
<keyword evidence="13" id="KW-1133">Transmembrane helix</keyword>
<evidence type="ECO:0000256" key="7">
    <source>
        <dbReference type="ARBA" id="ARBA00022842"/>
    </source>
</evidence>
<evidence type="ECO:0000256" key="13">
    <source>
        <dbReference type="SAM" id="Phobius"/>
    </source>
</evidence>
<gene>
    <name evidence="14" type="ORF">BGZ65_002865</name>
</gene>
<feature type="binding site" evidence="9">
    <location>
        <position position="172"/>
    </location>
    <ligand>
        <name>Mg(2+)</name>
        <dbReference type="ChEBI" id="CHEBI:18420"/>
    </ligand>
</feature>
<feature type="binding site" evidence="9">
    <location>
        <position position="360"/>
    </location>
    <ligand>
        <name>Zn(2+)</name>
        <dbReference type="ChEBI" id="CHEBI:29105"/>
        <label>2</label>
    </ligand>
</feature>
<protein>
    <recommendedName>
        <fullName evidence="2 11">Alkaline phosphatase</fullName>
        <ecNumber evidence="2 11">3.1.3.1</ecNumber>
    </recommendedName>
</protein>
<dbReference type="Proteomes" id="UP000749646">
    <property type="component" value="Unassembled WGS sequence"/>
</dbReference>
<evidence type="ECO:0000256" key="10">
    <source>
        <dbReference type="RuleBase" id="RU003946"/>
    </source>
</evidence>
<dbReference type="GO" id="GO:0000329">
    <property type="term" value="C:fungal-type vacuole membrane"/>
    <property type="evidence" value="ECO:0007669"/>
    <property type="project" value="TreeGrafter"/>
</dbReference>
<feature type="region of interest" description="Disordered" evidence="12">
    <location>
        <begin position="1"/>
        <end position="20"/>
    </location>
</feature>
<evidence type="ECO:0000256" key="8">
    <source>
        <dbReference type="PIRSR" id="PIRSR601952-1"/>
    </source>
</evidence>
<evidence type="ECO:0000256" key="9">
    <source>
        <dbReference type="PIRSR" id="PIRSR601952-2"/>
    </source>
</evidence>
<evidence type="ECO:0000313" key="15">
    <source>
        <dbReference type="Proteomes" id="UP000749646"/>
    </source>
</evidence>
<evidence type="ECO:0000256" key="6">
    <source>
        <dbReference type="ARBA" id="ARBA00022833"/>
    </source>
</evidence>
<evidence type="ECO:0000256" key="2">
    <source>
        <dbReference type="ARBA" id="ARBA00012647"/>
    </source>
</evidence>
<evidence type="ECO:0000256" key="1">
    <source>
        <dbReference type="ARBA" id="ARBA00005984"/>
    </source>
</evidence>
<keyword evidence="6 9" id="KW-0862">Zinc</keyword>
<dbReference type="Gene3D" id="1.10.60.40">
    <property type="match status" value="1"/>
</dbReference>
<feature type="binding site" evidence="9">
    <location>
        <position position="471"/>
    </location>
    <ligand>
        <name>Zn(2+)</name>
        <dbReference type="ChEBI" id="CHEBI:29105"/>
        <label>2</label>
    </ligand>
</feature>
<comment type="cofactor">
    <cofactor evidence="9">
        <name>Zn(2+)</name>
        <dbReference type="ChEBI" id="CHEBI:29105"/>
    </cofactor>
    <text evidence="9">Binds 2 Zn(2+) ions.</text>
</comment>
<comment type="catalytic activity">
    <reaction evidence="11">
        <text>a phosphate monoester + H2O = an alcohol + phosphate</text>
        <dbReference type="Rhea" id="RHEA:15017"/>
        <dbReference type="ChEBI" id="CHEBI:15377"/>
        <dbReference type="ChEBI" id="CHEBI:30879"/>
        <dbReference type="ChEBI" id="CHEBI:43474"/>
        <dbReference type="ChEBI" id="CHEBI:67140"/>
        <dbReference type="EC" id="3.1.3.1"/>
    </reaction>
</comment>
<comment type="caution">
    <text evidence="14">The sequence shown here is derived from an EMBL/GenBank/DDBJ whole genome shotgun (WGS) entry which is preliminary data.</text>
</comment>
<dbReference type="PANTHER" id="PTHR11596:SF5">
    <property type="entry name" value="ALKALINE PHOSPHATASE"/>
    <property type="match status" value="1"/>
</dbReference>
<proteinExistence type="inferred from homology"/>
<dbReference type="InterPro" id="IPR001952">
    <property type="entry name" value="Alkaline_phosphatase"/>
</dbReference>
<feature type="binding site" evidence="9">
    <location>
        <position position="170"/>
    </location>
    <ligand>
        <name>Mg(2+)</name>
        <dbReference type="ChEBI" id="CHEBI:18420"/>
    </ligand>
</feature>
<evidence type="ECO:0000313" key="14">
    <source>
        <dbReference type="EMBL" id="KAG0002171.1"/>
    </source>
</evidence>
<reference evidence="14" key="1">
    <citation type="journal article" date="2020" name="Fungal Divers.">
        <title>Resolving the Mortierellaceae phylogeny through synthesis of multi-gene phylogenetics and phylogenomics.</title>
        <authorList>
            <person name="Vandepol N."/>
            <person name="Liber J."/>
            <person name="Desiro A."/>
            <person name="Na H."/>
            <person name="Kennedy M."/>
            <person name="Barry K."/>
            <person name="Grigoriev I.V."/>
            <person name="Miller A.N."/>
            <person name="O'Donnell K."/>
            <person name="Stajich J.E."/>
            <person name="Bonito G."/>
        </authorList>
    </citation>
    <scope>NUCLEOTIDE SEQUENCE</scope>
    <source>
        <strain evidence="14">MES-2147</strain>
    </source>
</reference>
<organism evidence="14 15">
    <name type="scientific">Modicella reniformis</name>
    <dbReference type="NCBI Taxonomy" id="1440133"/>
    <lineage>
        <taxon>Eukaryota</taxon>
        <taxon>Fungi</taxon>
        <taxon>Fungi incertae sedis</taxon>
        <taxon>Mucoromycota</taxon>
        <taxon>Mortierellomycotina</taxon>
        <taxon>Mortierellomycetes</taxon>
        <taxon>Mortierellales</taxon>
        <taxon>Mortierellaceae</taxon>
        <taxon>Modicella</taxon>
    </lineage>
</organism>
<dbReference type="PRINTS" id="PR00113">
    <property type="entry name" value="ALKPHPHTASE"/>
</dbReference>
<dbReference type="GO" id="GO:0046872">
    <property type="term" value="F:metal ion binding"/>
    <property type="evidence" value="ECO:0007669"/>
    <property type="project" value="UniProtKB-KW"/>
</dbReference>
<dbReference type="SUPFAM" id="SSF53649">
    <property type="entry name" value="Alkaline phosphatase-like"/>
    <property type="match status" value="1"/>
</dbReference>
<keyword evidence="4 9" id="KW-0479">Metal-binding</keyword>
<feature type="binding site" evidence="9">
    <location>
        <position position="361"/>
    </location>
    <ligand>
        <name>Zn(2+)</name>
        <dbReference type="ChEBI" id="CHEBI:29105"/>
        <label>2</label>
    </ligand>
</feature>
<comment type="cofactor">
    <cofactor evidence="9">
        <name>Mg(2+)</name>
        <dbReference type="ChEBI" id="CHEBI:18420"/>
    </cofactor>
    <text evidence="9">Binds 1 Mg(2+) ion.</text>
</comment>
<dbReference type="Gene3D" id="3.40.720.10">
    <property type="entry name" value="Alkaline Phosphatase, subunit A"/>
    <property type="match status" value="1"/>
</dbReference>
<feature type="binding site" evidence="9">
    <location>
        <position position="80"/>
    </location>
    <ligand>
        <name>Mg(2+)</name>
        <dbReference type="ChEBI" id="CHEBI:18420"/>
    </ligand>
</feature>
<dbReference type="OrthoDB" id="7392499at2759"/>
<dbReference type="EMBL" id="JAAAHW010000463">
    <property type="protein sequence ID" value="KAG0002171.1"/>
    <property type="molecule type" value="Genomic_DNA"/>
</dbReference>
<sequence length="546" mass="60855">MAENESSRLLPYQDPRDTFGPDQIEELRREENKQIRRDRARLILWLILAIILTSSAIAFTYFFARVSLGKSRNVIMMVSDGFGPASETFARTYYQYINNMTEGYMTPLDEILIGSSRTRSSSSYVSDSAAGATAFACALKTYNNAVGVDQNGIPCGTMLTGIVVTTRATDATPGSFSSHVTSRFQEGEIAKQQIGDYVLGRQVDLLMGGGRCHFLPNTTDDGCRTDQRDLLQEGLSTYGWKNVMSNRQEFQALNATDTGIPLPAIGLFSKLDMSFEMDRDKEAQPSLSEMAAAALKSLQLNAGTNQGFFLLIEGSRIDVAAHSNDPAAHVNEILEYHRTVELVRAFVAENTDTLLISTSDHETGGFTVGFQPDPTVYPEYQWKPEVLTRAKSSTEVLANKLWGFPSDRIDVGRRDKFVRREILEQGLGITDPTQEEMHYLIFPKKTVVELSLYLGQMLSRRAWLGWTTPGHTGVDVNLYADGHADGFKSLHGNHENTDIGEALSAFLKVDLDLITWRLSKDTEKWFHPKAEVSSNLDNYHHQKTGN</sequence>
<dbReference type="EC" id="3.1.3.1" evidence="2 11"/>
<name>A0A9P6MI17_9FUNG</name>
<keyword evidence="15" id="KW-1185">Reference proteome</keyword>
<keyword evidence="3" id="KW-0597">Phosphoprotein</keyword>
<keyword evidence="13" id="KW-0812">Transmembrane</keyword>
<keyword evidence="13" id="KW-0472">Membrane</keyword>
<dbReference type="PROSITE" id="PS00123">
    <property type="entry name" value="ALKALINE_PHOSPHATASE"/>
    <property type="match status" value="1"/>
</dbReference>
<dbReference type="Pfam" id="PF00245">
    <property type="entry name" value="Alk_phosphatase"/>
    <property type="match status" value="1"/>
</dbReference>
<feature type="binding site" evidence="9">
    <location>
        <position position="80"/>
    </location>
    <ligand>
        <name>Zn(2+)</name>
        <dbReference type="ChEBI" id="CHEBI:29105"/>
        <label>2</label>
    </ligand>
</feature>
<evidence type="ECO:0000256" key="3">
    <source>
        <dbReference type="ARBA" id="ARBA00022553"/>
    </source>
</evidence>
<feature type="binding site" evidence="9">
    <location>
        <position position="322"/>
    </location>
    <ligand>
        <name>Zn(2+)</name>
        <dbReference type="ChEBI" id="CHEBI:29105"/>
        <label>2</label>
    </ligand>
</feature>
<evidence type="ECO:0000256" key="5">
    <source>
        <dbReference type="ARBA" id="ARBA00022801"/>
    </source>
</evidence>
<feature type="binding site" evidence="9">
    <location>
        <position position="313"/>
    </location>
    <ligand>
        <name>Mg(2+)</name>
        <dbReference type="ChEBI" id="CHEBI:18420"/>
    </ligand>
</feature>